<organism evidence="4 5">
    <name type="scientific">Caballeronia mineralivorans PML1(12)</name>
    <dbReference type="NCBI Taxonomy" id="908627"/>
    <lineage>
        <taxon>Bacteria</taxon>
        <taxon>Pseudomonadati</taxon>
        <taxon>Pseudomonadota</taxon>
        <taxon>Betaproteobacteria</taxon>
        <taxon>Burkholderiales</taxon>
        <taxon>Burkholderiaceae</taxon>
        <taxon>Caballeronia</taxon>
    </lineage>
</organism>
<dbReference type="PANTHER" id="PTHR13847:SF281">
    <property type="entry name" value="FAD DEPENDENT OXIDOREDUCTASE DOMAIN-CONTAINING PROTEIN"/>
    <property type="match status" value="1"/>
</dbReference>
<evidence type="ECO:0000259" key="3">
    <source>
        <dbReference type="Pfam" id="PF01266"/>
    </source>
</evidence>
<dbReference type="SUPFAM" id="SSF51905">
    <property type="entry name" value="FAD/NAD(P)-binding domain"/>
    <property type="match status" value="1"/>
</dbReference>
<comment type="caution">
    <text evidence="4">The sequence shown here is derived from an EMBL/GenBank/DDBJ whole genome shotgun (WGS) entry which is preliminary data.</text>
</comment>
<feature type="region of interest" description="Disordered" evidence="2">
    <location>
        <begin position="73"/>
        <end position="96"/>
    </location>
</feature>
<reference evidence="4 5" key="1">
    <citation type="journal article" date="2015" name="Genome Announc.">
        <title>Draft Genome Sequence of Burkholderia sp. Strain PML1(12), an Ectomycorrhizosphere-Inhabiting Bacterium with Effective Mineral-Weathering Ability.</title>
        <authorList>
            <person name="Uroz S."/>
            <person name="Oger P."/>
        </authorList>
    </citation>
    <scope>NUCLEOTIDE SEQUENCE [LARGE SCALE GENOMIC DNA]</scope>
    <source>
        <strain evidence="5">PML1(12)</strain>
    </source>
</reference>
<dbReference type="GO" id="GO:0016491">
    <property type="term" value="F:oxidoreductase activity"/>
    <property type="evidence" value="ECO:0007669"/>
    <property type="project" value="UniProtKB-KW"/>
</dbReference>
<sequence length="443" mass="48848">MPVTANIFSSDFSEKPYWWNDWHPHDASLAEVPKEVDVAIVGAGYAGLTCALELRKAGLDVVVLEADVPGSGASTVSGGQTSGGANIGKKPTGRSLDSAAASGREVALLQEAAEGYRIFERLVQEHQIDCLYRRSGRIVAAWTHEHLDAWKIKLEKLNHYTGADGHLMSPDEMRSELDSSIYAGGVLLKHAGQVHPSLFFAGLLKAARSLGVTVCSHAGVKHIVRQDGGFRLDTARGPVKAKRVVIATNGYTGAFMPDLQRRVIPVTSHQIATEELPDDLRNSLIPNDRVVAETKRVSNYYRMSPDGKRMLFGGRARFFKMDRRESASVLHAQLVARFPQLRDIKVAYSWGGFVGLTFDFLPHLNMTEGIYYALGCNGSGVTMMTYLGYKTAHLIIDGQAVETSAFGRPLPSNPLYRGKPWFMPLLGTYYQVRDDLEKRRDRP</sequence>
<dbReference type="AlphaFoldDB" id="A0A0J1CKU8"/>
<name>A0A0J1CKU8_9BURK</name>
<gene>
    <name evidence="4" type="ORF">EOS_37900</name>
</gene>
<dbReference type="RefSeq" id="WP_047897357.1">
    <property type="nucleotide sequence ID" value="NZ_AEJF01000230.1"/>
</dbReference>
<dbReference type="EMBL" id="AEJF01000230">
    <property type="protein sequence ID" value="KLU21046.1"/>
    <property type="molecule type" value="Genomic_DNA"/>
</dbReference>
<evidence type="ECO:0000313" key="5">
    <source>
        <dbReference type="Proteomes" id="UP000035963"/>
    </source>
</evidence>
<dbReference type="GO" id="GO:0005737">
    <property type="term" value="C:cytoplasm"/>
    <property type="evidence" value="ECO:0007669"/>
    <property type="project" value="TreeGrafter"/>
</dbReference>
<dbReference type="PATRIC" id="fig|908627.4.peg.8494"/>
<proteinExistence type="predicted"/>
<dbReference type="InterPro" id="IPR006076">
    <property type="entry name" value="FAD-dep_OxRdtase"/>
</dbReference>
<dbReference type="InterPro" id="IPR036188">
    <property type="entry name" value="FAD/NAD-bd_sf"/>
</dbReference>
<dbReference type="PANTHER" id="PTHR13847">
    <property type="entry name" value="SARCOSINE DEHYDROGENASE-RELATED"/>
    <property type="match status" value="1"/>
</dbReference>
<accession>A0A0J1CKU8</accession>
<evidence type="ECO:0000256" key="2">
    <source>
        <dbReference type="SAM" id="MobiDB-lite"/>
    </source>
</evidence>
<evidence type="ECO:0000256" key="1">
    <source>
        <dbReference type="ARBA" id="ARBA00023002"/>
    </source>
</evidence>
<dbReference type="Gene3D" id="3.30.9.10">
    <property type="entry name" value="D-Amino Acid Oxidase, subunit A, domain 2"/>
    <property type="match status" value="1"/>
</dbReference>
<dbReference type="Proteomes" id="UP000035963">
    <property type="component" value="Unassembled WGS sequence"/>
</dbReference>
<protein>
    <submittedName>
        <fullName evidence="4">FAD-dependent oxidoreductase</fullName>
    </submittedName>
</protein>
<feature type="domain" description="FAD dependent oxidoreductase" evidence="3">
    <location>
        <begin position="37"/>
        <end position="394"/>
    </location>
</feature>
<dbReference type="Gene3D" id="3.50.50.60">
    <property type="entry name" value="FAD/NAD(P)-binding domain"/>
    <property type="match status" value="1"/>
</dbReference>
<keyword evidence="1" id="KW-0560">Oxidoreductase</keyword>
<evidence type="ECO:0000313" key="4">
    <source>
        <dbReference type="EMBL" id="KLU21046.1"/>
    </source>
</evidence>
<keyword evidence="5" id="KW-1185">Reference proteome</keyword>
<dbReference type="OrthoDB" id="9342835at2"/>
<dbReference type="Pfam" id="PF01266">
    <property type="entry name" value="DAO"/>
    <property type="match status" value="1"/>
</dbReference>